<dbReference type="InterPro" id="IPR026533">
    <property type="entry name" value="NTPase/PRRC1"/>
</dbReference>
<dbReference type="Gene3D" id="3.90.950.10">
    <property type="match status" value="1"/>
</dbReference>
<protein>
    <recommendedName>
        <fullName evidence="9">inosine/xanthosine triphosphatase</fullName>
        <ecNumber evidence="9">3.6.1.73</ecNumber>
    </recommendedName>
</protein>
<dbReference type="AlphaFoldDB" id="A0A0G0XM67"/>
<evidence type="ECO:0000256" key="7">
    <source>
        <dbReference type="ARBA" id="ARBA00023080"/>
    </source>
</evidence>
<keyword evidence="8" id="KW-0464">Manganese</keyword>
<evidence type="ECO:0000313" key="14">
    <source>
        <dbReference type="Proteomes" id="UP000033859"/>
    </source>
</evidence>
<evidence type="ECO:0000259" key="12">
    <source>
        <dbReference type="Pfam" id="PF01931"/>
    </source>
</evidence>
<keyword evidence="5" id="KW-0378">Hydrolase</keyword>
<dbReference type="InterPro" id="IPR050299">
    <property type="entry name" value="YjjX_NTPase"/>
</dbReference>
<dbReference type="PANTHER" id="PTHR34699">
    <property type="match status" value="1"/>
</dbReference>
<dbReference type="EC" id="3.6.1.73" evidence="9"/>
<evidence type="ECO:0000256" key="2">
    <source>
        <dbReference type="ARBA" id="ARBA00001946"/>
    </source>
</evidence>
<evidence type="ECO:0000256" key="3">
    <source>
        <dbReference type="ARBA" id="ARBA00022723"/>
    </source>
</evidence>
<keyword evidence="3" id="KW-0479">Metal-binding</keyword>
<evidence type="ECO:0000256" key="5">
    <source>
        <dbReference type="ARBA" id="ARBA00022801"/>
    </source>
</evidence>
<reference evidence="13 14" key="1">
    <citation type="journal article" date="2015" name="Nature">
        <title>rRNA introns, odd ribosomes, and small enigmatic genomes across a large radiation of phyla.</title>
        <authorList>
            <person name="Brown C.T."/>
            <person name="Hug L.A."/>
            <person name="Thomas B.C."/>
            <person name="Sharon I."/>
            <person name="Castelle C.J."/>
            <person name="Singh A."/>
            <person name="Wilkins M.J."/>
            <person name="Williams K.H."/>
            <person name="Banfield J.F."/>
        </authorList>
    </citation>
    <scope>NUCLEOTIDE SEQUENCE [LARGE SCALE GENOMIC DNA]</scope>
</reference>
<comment type="catalytic activity">
    <reaction evidence="11">
        <text>XTP + H2O = XDP + phosphate + H(+)</text>
        <dbReference type="Rhea" id="RHEA:28406"/>
        <dbReference type="ChEBI" id="CHEBI:15377"/>
        <dbReference type="ChEBI" id="CHEBI:15378"/>
        <dbReference type="ChEBI" id="CHEBI:43474"/>
        <dbReference type="ChEBI" id="CHEBI:59884"/>
        <dbReference type="ChEBI" id="CHEBI:61314"/>
        <dbReference type="EC" id="3.6.1.73"/>
    </reaction>
</comment>
<dbReference type="GO" id="GO:0103023">
    <property type="term" value="F:ITPase activity"/>
    <property type="evidence" value="ECO:0007669"/>
    <property type="project" value="UniProtKB-EC"/>
</dbReference>
<gene>
    <name evidence="13" type="ORF">UU84_C0040G0008</name>
</gene>
<feature type="domain" description="Non-canonical purine NTP phosphatase/PRRC1" evidence="12">
    <location>
        <begin position="11"/>
        <end position="166"/>
    </location>
</feature>
<dbReference type="GO" id="GO:0046872">
    <property type="term" value="F:metal ion binding"/>
    <property type="evidence" value="ECO:0007669"/>
    <property type="project" value="UniProtKB-KW"/>
</dbReference>
<dbReference type="GO" id="GO:0009117">
    <property type="term" value="P:nucleotide metabolic process"/>
    <property type="evidence" value="ECO:0007669"/>
    <property type="project" value="UniProtKB-KW"/>
</dbReference>
<dbReference type="GO" id="GO:0000166">
    <property type="term" value="F:nucleotide binding"/>
    <property type="evidence" value="ECO:0007669"/>
    <property type="project" value="UniProtKB-KW"/>
</dbReference>
<dbReference type="Pfam" id="PF01931">
    <property type="entry name" value="NTPase_I-T"/>
    <property type="match status" value="1"/>
</dbReference>
<evidence type="ECO:0000313" key="13">
    <source>
        <dbReference type="EMBL" id="KKS25567.1"/>
    </source>
</evidence>
<dbReference type="SUPFAM" id="SSF52972">
    <property type="entry name" value="ITPase-like"/>
    <property type="match status" value="1"/>
</dbReference>
<dbReference type="GO" id="GO:0006772">
    <property type="term" value="P:thiamine metabolic process"/>
    <property type="evidence" value="ECO:0007669"/>
    <property type="project" value="TreeGrafter"/>
</dbReference>
<dbReference type="EMBL" id="LCCE01000040">
    <property type="protein sequence ID" value="KKS25567.1"/>
    <property type="molecule type" value="Genomic_DNA"/>
</dbReference>
<proteinExistence type="predicted"/>
<evidence type="ECO:0000256" key="11">
    <source>
        <dbReference type="ARBA" id="ARBA00048781"/>
    </source>
</evidence>
<dbReference type="PANTHER" id="PTHR34699:SF2">
    <property type="entry name" value="NON-CANONICAL PURINE NTP PHOSPHATASE_PRRC1 DOMAIN-CONTAINING PROTEIN"/>
    <property type="match status" value="1"/>
</dbReference>
<accession>A0A0G0XM67</accession>
<name>A0A0G0XM67_9BACT</name>
<comment type="cofactor">
    <cofactor evidence="1">
        <name>Mn(2+)</name>
        <dbReference type="ChEBI" id="CHEBI:29035"/>
    </cofactor>
</comment>
<keyword evidence="7" id="KW-0546">Nucleotide metabolism</keyword>
<comment type="caution">
    <text evidence="13">The sequence shown here is derived from an EMBL/GenBank/DDBJ whole genome shotgun (WGS) entry which is preliminary data.</text>
</comment>
<comment type="catalytic activity">
    <reaction evidence="10">
        <text>ITP + H2O = IDP + phosphate + H(+)</text>
        <dbReference type="Rhea" id="RHEA:28330"/>
        <dbReference type="ChEBI" id="CHEBI:15377"/>
        <dbReference type="ChEBI" id="CHEBI:15378"/>
        <dbReference type="ChEBI" id="CHEBI:43474"/>
        <dbReference type="ChEBI" id="CHEBI:58280"/>
        <dbReference type="ChEBI" id="CHEBI:61402"/>
        <dbReference type="EC" id="3.6.1.73"/>
    </reaction>
</comment>
<keyword evidence="6" id="KW-0460">Magnesium</keyword>
<evidence type="ECO:0000256" key="10">
    <source>
        <dbReference type="ARBA" id="ARBA00048174"/>
    </source>
</evidence>
<evidence type="ECO:0000256" key="8">
    <source>
        <dbReference type="ARBA" id="ARBA00023211"/>
    </source>
</evidence>
<evidence type="ECO:0000256" key="1">
    <source>
        <dbReference type="ARBA" id="ARBA00001936"/>
    </source>
</evidence>
<comment type="cofactor">
    <cofactor evidence="2">
        <name>Mg(2+)</name>
        <dbReference type="ChEBI" id="CHEBI:18420"/>
    </cofactor>
</comment>
<evidence type="ECO:0000256" key="9">
    <source>
        <dbReference type="ARBA" id="ARBA00038901"/>
    </source>
</evidence>
<dbReference type="InterPro" id="IPR029001">
    <property type="entry name" value="ITPase-like_fam"/>
</dbReference>
<sequence>MNSIKIAVGTISKLKLRAVANAFNRAGINAKIAGYQVKSDVPKQPFSEKEIVAGATNRAQNALGKSKDADYGLGIESGIALKNKKYFELAACIVVNQKGEIVGEAFSAAVETPTKVVQLIKANDSEAGVVAQELGGIQEKDPFLWYTGKKMGRDKILEDAIFLALCREFLNPEAYK</sequence>
<evidence type="ECO:0000256" key="6">
    <source>
        <dbReference type="ARBA" id="ARBA00022842"/>
    </source>
</evidence>
<evidence type="ECO:0000256" key="4">
    <source>
        <dbReference type="ARBA" id="ARBA00022741"/>
    </source>
</evidence>
<organism evidence="13 14">
    <name type="scientific">Candidatus Yanofskybacteria bacterium GW2011_GWC2_41_9</name>
    <dbReference type="NCBI Taxonomy" id="1619029"/>
    <lineage>
        <taxon>Bacteria</taxon>
        <taxon>Candidatus Yanofskyibacteriota</taxon>
    </lineage>
</organism>
<dbReference type="Proteomes" id="UP000033859">
    <property type="component" value="Unassembled WGS sequence"/>
</dbReference>
<keyword evidence="4" id="KW-0547">Nucleotide-binding</keyword>